<feature type="compositionally biased region" description="Basic and acidic residues" evidence="7">
    <location>
        <begin position="445"/>
        <end position="461"/>
    </location>
</feature>
<dbReference type="InterPro" id="IPR036852">
    <property type="entry name" value="Peptidase_S8/S53_dom_sf"/>
</dbReference>
<name>A0A9P8SI34_9HYPO</name>
<dbReference type="InterPro" id="IPR023828">
    <property type="entry name" value="Peptidase_S8_Ser-AS"/>
</dbReference>
<feature type="active site" description="Charge relay system" evidence="5">
    <location>
        <position position="352"/>
    </location>
</feature>
<dbReference type="OrthoDB" id="206201at2759"/>
<dbReference type="CDD" id="cd04077">
    <property type="entry name" value="Peptidases_S8_PCSK9_ProteinaseK_like"/>
    <property type="match status" value="1"/>
</dbReference>
<protein>
    <submittedName>
        <fullName evidence="10">Subtilase family domain-containing protein</fullName>
    </submittedName>
</protein>
<keyword evidence="11" id="KW-1185">Reference proteome</keyword>
<evidence type="ECO:0000256" key="1">
    <source>
        <dbReference type="ARBA" id="ARBA00011073"/>
    </source>
</evidence>
<dbReference type="GO" id="GO:0004252">
    <property type="term" value="F:serine-type endopeptidase activity"/>
    <property type="evidence" value="ECO:0007669"/>
    <property type="project" value="UniProtKB-UniRule"/>
</dbReference>
<dbReference type="PROSITE" id="PS51892">
    <property type="entry name" value="SUBTILASE"/>
    <property type="match status" value="1"/>
</dbReference>
<dbReference type="AlphaFoldDB" id="A0A9P8SI34"/>
<keyword evidence="2 5" id="KW-0645">Protease</keyword>
<evidence type="ECO:0000256" key="4">
    <source>
        <dbReference type="ARBA" id="ARBA00022825"/>
    </source>
</evidence>
<evidence type="ECO:0000313" key="11">
    <source>
        <dbReference type="Proteomes" id="UP000824596"/>
    </source>
</evidence>
<dbReference type="PROSITE" id="PS00136">
    <property type="entry name" value="SUBTILASE_ASP"/>
    <property type="match status" value="1"/>
</dbReference>
<accession>A0A9P8SI34</accession>
<feature type="domain" description="Peptidase S8/S53" evidence="9">
    <location>
        <begin position="153"/>
        <end position="389"/>
    </location>
</feature>
<reference evidence="10" key="1">
    <citation type="submission" date="2021-09" db="EMBL/GenBank/DDBJ databases">
        <title>A high-quality genome of the endoparasitic fungus Hirsutella rhossiliensis with a comparison of Hirsutella genomes reveals transposable elements contributing to genome size variation.</title>
        <authorList>
            <person name="Lin R."/>
            <person name="Jiao Y."/>
            <person name="Sun X."/>
            <person name="Ling J."/>
            <person name="Xie B."/>
            <person name="Cheng X."/>
        </authorList>
    </citation>
    <scope>NUCLEOTIDE SEQUENCE</scope>
    <source>
        <strain evidence="10">HR02</strain>
    </source>
</reference>
<organism evidence="10 11">
    <name type="scientific">Hirsutella rhossiliensis</name>
    <dbReference type="NCBI Taxonomy" id="111463"/>
    <lineage>
        <taxon>Eukaryota</taxon>
        <taxon>Fungi</taxon>
        <taxon>Dikarya</taxon>
        <taxon>Ascomycota</taxon>
        <taxon>Pezizomycotina</taxon>
        <taxon>Sordariomycetes</taxon>
        <taxon>Hypocreomycetidae</taxon>
        <taxon>Hypocreales</taxon>
        <taxon>Ophiocordycipitaceae</taxon>
        <taxon>Hirsutella</taxon>
    </lineage>
</organism>
<feature type="active site" description="Charge relay system" evidence="5">
    <location>
        <position position="194"/>
    </location>
</feature>
<comment type="similarity">
    <text evidence="1 5 6">Belongs to the peptidase S8 family.</text>
</comment>
<feature type="active site" description="Charge relay system" evidence="5">
    <location>
        <position position="162"/>
    </location>
</feature>
<dbReference type="InterPro" id="IPR050131">
    <property type="entry name" value="Peptidase_S8_subtilisin-like"/>
</dbReference>
<keyword evidence="3 5" id="KW-0378">Hydrolase</keyword>
<dbReference type="GeneID" id="68355426"/>
<evidence type="ECO:0000256" key="2">
    <source>
        <dbReference type="ARBA" id="ARBA00022670"/>
    </source>
</evidence>
<dbReference type="Gene3D" id="3.40.50.200">
    <property type="entry name" value="Peptidase S8/S53 domain"/>
    <property type="match status" value="1"/>
</dbReference>
<feature type="signal peptide" evidence="8">
    <location>
        <begin position="1"/>
        <end position="18"/>
    </location>
</feature>
<dbReference type="PROSITE" id="PS00137">
    <property type="entry name" value="SUBTILASE_HIS"/>
    <property type="match status" value="1"/>
</dbReference>
<dbReference type="Proteomes" id="UP000824596">
    <property type="component" value="Unassembled WGS sequence"/>
</dbReference>
<dbReference type="Pfam" id="PF00082">
    <property type="entry name" value="Peptidase_S8"/>
    <property type="match status" value="1"/>
</dbReference>
<evidence type="ECO:0000256" key="8">
    <source>
        <dbReference type="SAM" id="SignalP"/>
    </source>
</evidence>
<dbReference type="InterPro" id="IPR000209">
    <property type="entry name" value="Peptidase_S8/S53_dom"/>
</dbReference>
<sequence length="461" mass="47496">MAPSLSSLLLALLPLVSGLPDPSPATVNVSNPNSTTKMDGSWIVVWKQEADDKTIAARQAEFSATLRKRSLSKRDGAPMKSTDHAIGDFRATSCDTDAKTMNLMISEAADQVEFVEANQRITMFQTEEKEAKPPNVNLTALQEASARDKGPKGAGTVVYIMDTGVNVNHTVFGGRAEMVGNFVANEPNQDLNGHGTHCAGSAAGLGTGVAPEALIRGVKILNQAGAGGGNSILDGFEAACKDVKNNRFQGKCVVSMSLGTEESDAINRAAVQMTKCGCAVVVAAGNEDRDASAVSPASSRGVITVGATDVRTNKLAAFTNRGPDVDISVNGVNVISSDAKNETGLKDLTGTSMSAPQVAGKALEVLSTGKIKCSTDCTDVVREALQNQARQEKPITEEPGALKTTPLQLNTTGEVPVDFKGPTAIGAGGRKGGASQGGNGLGEESAGKVRKGDKGDKGGAA</sequence>
<dbReference type="PANTHER" id="PTHR43806:SF11">
    <property type="entry name" value="CEREVISIN-RELATED"/>
    <property type="match status" value="1"/>
</dbReference>
<dbReference type="RefSeq" id="XP_044719708.1">
    <property type="nucleotide sequence ID" value="XM_044864768.1"/>
</dbReference>
<dbReference type="SUPFAM" id="SSF52743">
    <property type="entry name" value="Subtilisin-like"/>
    <property type="match status" value="1"/>
</dbReference>
<dbReference type="EMBL" id="JAIZPD010000006">
    <property type="protein sequence ID" value="KAH0962195.1"/>
    <property type="molecule type" value="Genomic_DNA"/>
</dbReference>
<feature type="chain" id="PRO_5040290987" evidence="8">
    <location>
        <begin position="19"/>
        <end position="461"/>
    </location>
</feature>
<feature type="region of interest" description="Disordered" evidence="7">
    <location>
        <begin position="412"/>
        <end position="461"/>
    </location>
</feature>
<evidence type="ECO:0000256" key="6">
    <source>
        <dbReference type="RuleBase" id="RU003355"/>
    </source>
</evidence>
<evidence type="ECO:0000259" key="9">
    <source>
        <dbReference type="Pfam" id="PF00082"/>
    </source>
</evidence>
<dbReference type="InterPro" id="IPR023827">
    <property type="entry name" value="Peptidase_S8_Asp-AS"/>
</dbReference>
<keyword evidence="8" id="KW-0732">Signal</keyword>
<keyword evidence="4 5" id="KW-0720">Serine protease</keyword>
<dbReference type="InterPro" id="IPR034193">
    <property type="entry name" value="PCSK9_ProteinaseK-like"/>
</dbReference>
<evidence type="ECO:0000313" key="10">
    <source>
        <dbReference type="EMBL" id="KAH0962195.1"/>
    </source>
</evidence>
<comment type="caution">
    <text evidence="10">The sequence shown here is derived from an EMBL/GenBank/DDBJ whole genome shotgun (WGS) entry which is preliminary data.</text>
</comment>
<gene>
    <name evidence="10" type="ORF">HRG_06297</name>
</gene>
<proteinExistence type="inferred from homology"/>
<dbReference type="InterPro" id="IPR015500">
    <property type="entry name" value="Peptidase_S8_subtilisin-rel"/>
</dbReference>
<dbReference type="PRINTS" id="PR00723">
    <property type="entry name" value="SUBTILISIN"/>
</dbReference>
<evidence type="ECO:0000256" key="3">
    <source>
        <dbReference type="ARBA" id="ARBA00022801"/>
    </source>
</evidence>
<dbReference type="PANTHER" id="PTHR43806">
    <property type="entry name" value="PEPTIDASE S8"/>
    <property type="match status" value="1"/>
</dbReference>
<evidence type="ECO:0000256" key="5">
    <source>
        <dbReference type="PROSITE-ProRule" id="PRU01240"/>
    </source>
</evidence>
<evidence type="ECO:0000256" key="7">
    <source>
        <dbReference type="SAM" id="MobiDB-lite"/>
    </source>
</evidence>
<dbReference type="GO" id="GO:0006508">
    <property type="term" value="P:proteolysis"/>
    <property type="evidence" value="ECO:0007669"/>
    <property type="project" value="UniProtKB-KW"/>
</dbReference>
<dbReference type="PROSITE" id="PS00138">
    <property type="entry name" value="SUBTILASE_SER"/>
    <property type="match status" value="1"/>
</dbReference>
<dbReference type="InterPro" id="IPR022398">
    <property type="entry name" value="Peptidase_S8_His-AS"/>
</dbReference>
<feature type="compositionally biased region" description="Gly residues" evidence="7">
    <location>
        <begin position="426"/>
        <end position="441"/>
    </location>
</feature>